<dbReference type="PANTHER" id="PTHR35580">
    <property type="entry name" value="CELL SURFACE GLYCOPROTEIN (S-LAYER PROTEIN)-LIKE PROTEIN"/>
    <property type="match status" value="1"/>
</dbReference>
<accession>A0A0K1ETG6</accession>
<reference evidence="2 3" key="1">
    <citation type="submission" date="2015-07" db="EMBL/GenBank/DDBJ databases">
        <title>Genome analysis of myxobacterium Chondromyces crocatus Cm c5 reveals a high potential for natural compound synthesis and the genetic basis for the loss of fruiting body formation.</title>
        <authorList>
            <person name="Zaburannyi N."/>
            <person name="Bunk B."/>
            <person name="Maier J."/>
            <person name="Overmann J."/>
            <person name="Mueller R."/>
        </authorList>
    </citation>
    <scope>NUCLEOTIDE SEQUENCE [LARGE SCALE GENOMIC DNA]</scope>
    <source>
        <strain evidence="2 3">Cm c5</strain>
    </source>
</reference>
<dbReference type="Gene3D" id="2.80.10.50">
    <property type="match status" value="1"/>
</dbReference>
<evidence type="ECO:0000313" key="2">
    <source>
        <dbReference type="EMBL" id="AKT44146.1"/>
    </source>
</evidence>
<protein>
    <submittedName>
        <fullName evidence="2">Uncharacterized protein</fullName>
    </submittedName>
</protein>
<evidence type="ECO:0000313" key="3">
    <source>
        <dbReference type="Proteomes" id="UP000067626"/>
    </source>
</evidence>
<dbReference type="InterPro" id="IPR011047">
    <property type="entry name" value="Quinoprotein_ADH-like_sf"/>
</dbReference>
<sequence>MKQAFFLHPFTRVLAAGALLFPLAVSFASCAQVDRDFGGQAGGISSSSSSTACEPGTVAACYSGPDGTEGVGICAAGTRVCNDDGLDYGPCEGETLPLPTDDCATPADEDCDGTAAACPLTTLWARSFEMPVLSVPQVATDADGNILVVGRFSGTFDLGDGHVVEPPPVANPSSWFIAKFDPDGTTIWARSLGTFNSYTVADVTIAPGGSILVAGPYYGHFELESFQSDSIQGSNDMFVASLSGDDGSAEWCRFFGGTGSEQISKIGLDANENVLLLGTFGGQLSMGNITRTSTGNTDTFFAKLSPGALSVTYLRNYFSTTNSYHFMSGLAVDSSGGAAIVGDFSESVNVGAGLLNAAGSTDIVTARIGADGSTLDAKRFGGVDSDRGFDVSIGPEDEMTMISRVQGVTDFGGGPIGVTDGNQFVLASYTKEGAHRFSTAFGEERSNANLAVVRVNEQGESYVGGYFNQRLVFGEQTFEVTGGVGNSDVDFFIVKFDAEGNHLASRAVGTPQSDGLFDMSLDPRGNLAIVGITLGSGFDLGTGSLSSSEQSATLFMAKLAR</sequence>
<name>A0A0K1ETG6_CHOCO</name>
<dbReference type="PANTHER" id="PTHR35580:SF1">
    <property type="entry name" value="PHYTASE-LIKE DOMAIN-CONTAINING PROTEIN"/>
    <property type="match status" value="1"/>
</dbReference>
<dbReference type="AlphaFoldDB" id="A0A0K1ETG6"/>
<keyword evidence="1" id="KW-0732">Signal</keyword>
<proteinExistence type="predicted"/>
<dbReference type="RefSeq" id="WP_050435530.1">
    <property type="nucleotide sequence ID" value="NZ_CP012159.1"/>
</dbReference>
<dbReference type="EMBL" id="CP012159">
    <property type="protein sequence ID" value="AKT44146.1"/>
    <property type="molecule type" value="Genomic_DNA"/>
</dbReference>
<dbReference type="Proteomes" id="UP000067626">
    <property type="component" value="Chromosome"/>
</dbReference>
<keyword evidence="3" id="KW-1185">Reference proteome</keyword>
<dbReference type="KEGG" id="ccro:CMC5_083860"/>
<feature type="signal peptide" evidence="1">
    <location>
        <begin position="1"/>
        <end position="31"/>
    </location>
</feature>
<dbReference type="STRING" id="52.CMC5_083860"/>
<evidence type="ECO:0000256" key="1">
    <source>
        <dbReference type="SAM" id="SignalP"/>
    </source>
</evidence>
<dbReference type="InterPro" id="IPR052918">
    <property type="entry name" value="Motility_Chemotaxis_Reg"/>
</dbReference>
<dbReference type="PROSITE" id="PS51257">
    <property type="entry name" value="PROKAR_LIPOPROTEIN"/>
    <property type="match status" value="1"/>
</dbReference>
<organism evidence="2 3">
    <name type="scientific">Chondromyces crocatus</name>
    <dbReference type="NCBI Taxonomy" id="52"/>
    <lineage>
        <taxon>Bacteria</taxon>
        <taxon>Pseudomonadati</taxon>
        <taxon>Myxococcota</taxon>
        <taxon>Polyangia</taxon>
        <taxon>Polyangiales</taxon>
        <taxon>Polyangiaceae</taxon>
        <taxon>Chondromyces</taxon>
    </lineage>
</organism>
<gene>
    <name evidence="2" type="ORF">CMC5_083860</name>
</gene>
<dbReference type="OrthoDB" id="5522807at2"/>
<feature type="chain" id="PRO_5005459976" evidence="1">
    <location>
        <begin position="32"/>
        <end position="561"/>
    </location>
</feature>
<dbReference type="SUPFAM" id="SSF50998">
    <property type="entry name" value="Quinoprotein alcohol dehydrogenase-like"/>
    <property type="match status" value="1"/>
</dbReference>